<feature type="domain" description="VOC" evidence="1">
    <location>
        <begin position="7"/>
        <end position="125"/>
    </location>
</feature>
<organism evidence="2 3">
    <name type="scientific">Kitasatospora arboriphila</name>
    <dbReference type="NCBI Taxonomy" id="258052"/>
    <lineage>
        <taxon>Bacteria</taxon>
        <taxon>Bacillati</taxon>
        <taxon>Actinomycetota</taxon>
        <taxon>Actinomycetes</taxon>
        <taxon>Kitasatosporales</taxon>
        <taxon>Streptomycetaceae</taxon>
        <taxon>Kitasatospora</taxon>
    </lineage>
</organism>
<dbReference type="PROSITE" id="PS51819">
    <property type="entry name" value="VOC"/>
    <property type="match status" value="1"/>
</dbReference>
<dbReference type="Proteomes" id="UP001499987">
    <property type="component" value="Unassembled WGS sequence"/>
</dbReference>
<evidence type="ECO:0000313" key="2">
    <source>
        <dbReference type="EMBL" id="GAA1106647.1"/>
    </source>
</evidence>
<accession>A0ABP4EIF5</accession>
<dbReference type="InterPro" id="IPR029068">
    <property type="entry name" value="Glyas_Bleomycin-R_OHBP_Dase"/>
</dbReference>
<dbReference type="Gene3D" id="3.10.180.10">
    <property type="entry name" value="2,3-Dihydroxybiphenyl 1,2-Dioxygenase, domain 1"/>
    <property type="match status" value="1"/>
</dbReference>
<dbReference type="EMBL" id="BAAALD010000068">
    <property type="protein sequence ID" value="GAA1106647.1"/>
    <property type="molecule type" value="Genomic_DNA"/>
</dbReference>
<proteinExistence type="predicted"/>
<comment type="caution">
    <text evidence="2">The sequence shown here is derived from an EMBL/GenBank/DDBJ whole genome shotgun (WGS) entry which is preliminary data.</text>
</comment>
<dbReference type="SUPFAM" id="SSF54593">
    <property type="entry name" value="Glyoxalase/Bleomycin resistance protein/Dihydroxybiphenyl dioxygenase"/>
    <property type="match status" value="1"/>
</dbReference>
<protein>
    <submittedName>
        <fullName evidence="2">Glyoxalase/bleomycin resistance/dioxygenase family protein</fullName>
    </submittedName>
</protein>
<keyword evidence="3" id="KW-1185">Reference proteome</keyword>
<name>A0ABP4EIF5_9ACTN</name>
<sequence>MDMLADAPLFAVVPAADLERAKAFYRDTLGLTLAEEAEHEVTFECGGTRFGMYETPYGGQAGHTLASWKVASLDAEMKELRDRGVTFEDYDLPGLKTVDGVAEAEGMRAAWFKDSEGNVLCVTERTEG</sequence>
<gene>
    <name evidence="2" type="ORF">GCM10009663_55830</name>
</gene>
<dbReference type="Pfam" id="PF00903">
    <property type="entry name" value="Glyoxalase"/>
    <property type="match status" value="1"/>
</dbReference>
<dbReference type="RefSeq" id="WP_199923038.1">
    <property type="nucleotide sequence ID" value="NZ_BAAALD010000068.1"/>
</dbReference>
<dbReference type="InterPro" id="IPR004360">
    <property type="entry name" value="Glyas_Fos-R_dOase_dom"/>
</dbReference>
<evidence type="ECO:0000313" key="3">
    <source>
        <dbReference type="Proteomes" id="UP001499987"/>
    </source>
</evidence>
<reference evidence="3" key="1">
    <citation type="journal article" date="2019" name="Int. J. Syst. Evol. Microbiol.">
        <title>The Global Catalogue of Microorganisms (GCM) 10K type strain sequencing project: providing services to taxonomists for standard genome sequencing and annotation.</title>
        <authorList>
            <consortium name="The Broad Institute Genomics Platform"/>
            <consortium name="The Broad Institute Genome Sequencing Center for Infectious Disease"/>
            <person name="Wu L."/>
            <person name="Ma J."/>
        </authorList>
    </citation>
    <scope>NUCLEOTIDE SEQUENCE [LARGE SCALE GENOMIC DNA]</scope>
    <source>
        <strain evidence="3">JCM 13002</strain>
    </source>
</reference>
<dbReference type="InterPro" id="IPR037523">
    <property type="entry name" value="VOC_core"/>
</dbReference>
<evidence type="ECO:0000259" key="1">
    <source>
        <dbReference type="PROSITE" id="PS51819"/>
    </source>
</evidence>